<dbReference type="OrthoDB" id="6253202at2"/>
<sequence>MDLCWIQVILLCSTPQKLTEEARIAYILQTLYQLGPVVHYIREIRAFVYKQDASENDAGSIAIFYENSLSSAGYNECCQTNYRIIQPMYLVHEFIPSDGGDWDKKIYMQQHALGGEDEKTSEGFI</sequence>
<gene>
    <name evidence="1" type="ORF">AB840_11605</name>
</gene>
<dbReference type="InParanoid" id="A0A0J6ZLR2"/>
<accession>A0A0J6ZLR2</accession>
<dbReference type="AlphaFoldDB" id="A0A0J6ZLR2"/>
<proteinExistence type="predicted"/>
<dbReference type="PATRIC" id="fig|1122219.3.peg.2271"/>
<dbReference type="Proteomes" id="UP000036503">
    <property type="component" value="Unassembled WGS sequence"/>
</dbReference>
<keyword evidence="2" id="KW-1185">Reference proteome</keyword>
<evidence type="ECO:0000313" key="1">
    <source>
        <dbReference type="EMBL" id="KMO85811.1"/>
    </source>
</evidence>
<comment type="caution">
    <text evidence="1">The sequence shown here is derived from an EMBL/GenBank/DDBJ whole genome shotgun (WGS) entry which is preliminary data.</text>
</comment>
<dbReference type="RefSeq" id="WP_048515007.1">
    <property type="nucleotide sequence ID" value="NZ_FUXD01000011.1"/>
</dbReference>
<organism evidence="1 2">
    <name type="scientific">Megasphaera cerevisiae DSM 20462</name>
    <dbReference type="NCBI Taxonomy" id="1122219"/>
    <lineage>
        <taxon>Bacteria</taxon>
        <taxon>Bacillati</taxon>
        <taxon>Bacillota</taxon>
        <taxon>Negativicutes</taxon>
        <taxon>Veillonellales</taxon>
        <taxon>Veillonellaceae</taxon>
        <taxon>Megasphaera</taxon>
    </lineage>
</organism>
<protein>
    <submittedName>
        <fullName evidence="1">Uncharacterized protein</fullName>
    </submittedName>
</protein>
<dbReference type="EMBL" id="LEKT01000045">
    <property type="protein sequence ID" value="KMO85811.1"/>
    <property type="molecule type" value="Genomic_DNA"/>
</dbReference>
<evidence type="ECO:0000313" key="2">
    <source>
        <dbReference type="Proteomes" id="UP000036503"/>
    </source>
</evidence>
<name>A0A0J6ZLR2_9FIRM</name>
<reference evidence="1 2" key="1">
    <citation type="submission" date="2015-06" db="EMBL/GenBank/DDBJ databases">
        <title>Draft genome sequence of beer spoilage bacterium Megasphaera cerevisiae type strain 20462.</title>
        <authorList>
            <person name="Kutumbaka K."/>
            <person name="Pasmowitz J."/>
            <person name="Mategko J."/>
            <person name="Reyes D."/>
            <person name="Friedrich A."/>
            <person name="Han S."/>
            <person name="Martens-Habbena W."/>
            <person name="Neal-McKinney J."/>
            <person name="Janagama H.K."/>
            <person name="Nadala C."/>
            <person name="Samadpour M."/>
        </authorList>
    </citation>
    <scope>NUCLEOTIDE SEQUENCE [LARGE SCALE GENOMIC DNA]</scope>
    <source>
        <strain evidence="1 2">DSM 20462</strain>
    </source>
</reference>